<keyword evidence="3 12" id="KW-0812">Transmembrane</keyword>
<evidence type="ECO:0000313" key="15">
    <source>
        <dbReference type="EMBL" id="MYV17801.1"/>
    </source>
</evidence>
<feature type="domain" description="ABC transporter" evidence="13">
    <location>
        <begin position="352"/>
        <end position="586"/>
    </location>
</feature>
<evidence type="ECO:0000259" key="13">
    <source>
        <dbReference type="PROSITE" id="PS50893"/>
    </source>
</evidence>
<evidence type="ECO:0000256" key="2">
    <source>
        <dbReference type="ARBA" id="ARBA00012191"/>
    </source>
</evidence>
<keyword evidence="6 12" id="KW-1133">Transmembrane helix</keyword>
<evidence type="ECO:0000256" key="7">
    <source>
        <dbReference type="ARBA" id="ARBA00023136"/>
    </source>
</evidence>
<evidence type="ECO:0000256" key="1">
    <source>
        <dbReference type="ARBA" id="ARBA00004651"/>
    </source>
</evidence>
<evidence type="ECO:0000256" key="5">
    <source>
        <dbReference type="ARBA" id="ARBA00022840"/>
    </source>
</evidence>
<dbReference type="Pfam" id="PF00664">
    <property type="entry name" value="ABC_membrane"/>
    <property type="match status" value="1"/>
</dbReference>
<evidence type="ECO:0000313" key="16">
    <source>
        <dbReference type="Proteomes" id="UP000449209"/>
    </source>
</evidence>
<accession>A0A6N9I493</accession>
<evidence type="ECO:0000256" key="10">
    <source>
        <dbReference type="ARBA" id="ARBA00061674"/>
    </source>
</evidence>
<dbReference type="PROSITE" id="PS50893">
    <property type="entry name" value="ABC_TRANSPORTER_2"/>
    <property type="match status" value="1"/>
</dbReference>
<proteinExistence type="inferred from homology"/>
<keyword evidence="4" id="KW-0547">Nucleotide-binding</keyword>
<dbReference type="SMART" id="SM00382">
    <property type="entry name" value="AAA"/>
    <property type="match status" value="1"/>
</dbReference>
<dbReference type="RefSeq" id="WP_161004148.1">
    <property type="nucleotide sequence ID" value="NZ_WEZQ01000018.1"/>
</dbReference>
<feature type="transmembrane region" description="Helical" evidence="12">
    <location>
        <begin position="261"/>
        <end position="280"/>
    </location>
</feature>
<comment type="caution">
    <text evidence="15">The sequence shown here is derived from an EMBL/GenBank/DDBJ whole genome shotgun (WGS) entry which is preliminary data.</text>
</comment>
<protein>
    <recommendedName>
        <fullName evidence="11">Multidrug resistance ABC transporter ATP-binding and permease protein</fullName>
        <ecNumber evidence="2">7.6.2.2</ecNumber>
    </recommendedName>
</protein>
<comment type="catalytic activity">
    <reaction evidence="8">
        <text>ATP + H2O + xenobioticSide 1 = ADP + phosphate + xenobioticSide 2.</text>
        <dbReference type="EC" id="7.6.2.2"/>
    </reaction>
</comment>
<evidence type="ECO:0000256" key="6">
    <source>
        <dbReference type="ARBA" id="ARBA00022989"/>
    </source>
</evidence>
<dbReference type="GO" id="GO:0008559">
    <property type="term" value="F:ABC-type xenobiotic transporter activity"/>
    <property type="evidence" value="ECO:0007669"/>
    <property type="project" value="UniProtKB-EC"/>
</dbReference>
<reference evidence="15 16" key="1">
    <citation type="journal article" date="2019" name="Appl. Environ. Microbiol.">
        <title>Genetic determinants of hydroxycinnamic acid metabolism in heterofermentative lactobacilli.</title>
        <authorList>
            <person name="Gaur G."/>
            <person name="Oh J.H."/>
            <person name="Filannino P."/>
            <person name="Gobbetti M."/>
            <person name="van Pijkeren J.P."/>
            <person name="Ganzle M.G."/>
        </authorList>
    </citation>
    <scope>NUCLEOTIDE SEQUENCE [LARGE SCALE GENOMIC DNA]</scope>
    <source>
        <strain evidence="15 16">C5</strain>
    </source>
</reference>
<dbReference type="Gene3D" id="3.40.50.300">
    <property type="entry name" value="P-loop containing nucleotide triphosphate hydrolases"/>
    <property type="match status" value="1"/>
</dbReference>
<evidence type="ECO:0000256" key="11">
    <source>
        <dbReference type="ARBA" id="ARBA00072598"/>
    </source>
</evidence>
<dbReference type="EC" id="7.6.2.2" evidence="2"/>
<dbReference type="PANTHER" id="PTHR43394:SF1">
    <property type="entry name" value="ATP-BINDING CASSETTE SUB-FAMILY B MEMBER 10, MITOCHONDRIAL"/>
    <property type="match status" value="1"/>
</dbReference>
<dbReference type="AlphaFoldDB" id="A0A6N9I493"/>
<name>A0A6N9I493_9LACO</name>
<keyword evidence="7 12" id="KW-0472">Membrane</keyword>
<dbReference type="FunFam" id="3.40.50.300:FF:000218">
    <property type="entry name" value="Multidrug ABC transporter ATP-binding protein"/>
    <property type="match status" value="1"/>
</dbReference>
<evidence type="ECO:0000256" key="12">
    <source>
        <dbReference type="SAM" id="Phobius"/>
    </source>
</evidence>
<dbReference type="SUPFAM" id="SSF52540">
    <property type="entry name" value="P-loop containing nucleoside triphosphate hydrolases"/>
    <property type="match status" value="1"/>
</dbReference>
<feature type="transmembrane region" description="Helical" evidence="12">
    <location>
        <begin position="76"/>
        <end position="101"/>
    </location>
</feature>
<evidence type="ECO:0000256" key="3">
    <source>
        <dbReference type="ARBA" id="ARBA00022692"/>
    </source>
</evidence>
<dbReference type="GO" id="GO:0015421">
    <property type="term" value="F:ABC-type oligopeptide transporter activity"/>
    <property type="evidence" value="ECO:0007669"/>
    <property type="project" value="TreeGrafter"/>
</dbReference>
<dbReference type="InterPro" id="IPR017871">
    <property type="entry name" value="ABC_transporter-like_CS"/>
</dbReference>
<dbReference type="GO" id="GO:0016887">
    <property type="term" value="F:ATP hydrolysis activity"/>
    <property type="evidence" value="ECO:0007669"/>
    <property type="project" value="InterPro"/>
</dbReference>
<sequence>MELRTDRSKVAKVDRSRKRFDFTGFLQLIRNTQPKYWQLWLGLFLGLIATSAQLAVPKLAQSLINDLKHNLNTQLLATVVILFLLSALISATSGAILGVFGENVVARLREKLWKKLVRLPVSYFDSVKTGEMTSRLVNDSTQIKDLLANSFPQMATSLLQLVGALVIMVLMDWKMTVIMFVAIPLLMLFMLPIMNQTSKIGRQRQDALAHFNGTTGETLSEIRLVKSSNAEEYETRTGFNQIDNLYHIGLREAVYDAMANPIMSAVTLALLVGLLAYAAARVSNGTMSLGTMLSLMMYLYQIMDPIESLGQFFTALSKTSGSTQRVRALLEELEETFQIGKPQSVTNQTLVMSHVDFAYADDKQMVLHDVNFEAKPNSVVAFAGPSGGGKSTIFGILERYYQPTNGQVTIGGKSITDISLKDWRSQIGYVSQDSAIMAGTIRHNLTYGASQKYSDDELWHVLRLAYADQFVRDMPRGLDTQVGERGVKVSGGQRQRLAIARAFLRDPKILMLDEATASLDSESEAMVQKALGELMHGRTTFIIAHRLSTIVDADKIYFIEHGHVSGSGTHNALMNTLPLYRDYVKIQFKK</sequence>
<dbReference type="CDD" id="cd18551">
    <property type="entry name" value="ABC_6TM_LmrA_like"/>
    <property type="match status" value="1"/>
</dbReference>
<dbReference type="InterPro" id="IPR027417">
    <property type="entry name" value="P-loop_NTPase"/>
</dbReference>
<comment type="similarity">
    <text evidence="10">Belongs to the ABC transporter superfamily. Multidrug exporter LmrA (TC 3.A.1.117.1) family.</text>
</comment>
<keyword evidence="5 15" id="KW-0067">ATP-binding</keyword>
<dbReference type="Pfam" id="PF00005">
    <property type="entry name" value="ABC_tran"/>
    <property type="match status" value="1"/>
</dbReference>
<evidence type="ECO:0000259" key="14">
    <source>
        <dbReference type="PROSITE" id="PS50929"/>
    </source>
</evidence>
<dbReference type="SUPFAM" id="SSF90123">
    <property type="entry name" value="ABC transporter transmembrane region"/>
    <property type="match status" value="1"/>
</dbReference>
<dbReference type="EMBL" id="WEZQ01000018">
    <property type="protein sequence ID" value="MYV17801.1"/>
    <property type="molecule type" value="Genomic_DNA"/>
</dbReference>
<feature type="domain" description="ABC transmembrane type-1" evidence="14">
    <location>
        <begin position="40"/>
        <end position="318"/>
    </location>
</feature>
<dbReference type="GO" id="GO:0005886">
    <property type="term" value="C:plasma membrane"/>
    <property type="evidence" value="ECO:0007669"/>
    <property type="project" value="UniProtKB-SubCell"/>
</dbReference>
<dbReference type="InterPro" id="IPR036640">
    <property type="entry name" value="ABC1_TM_sf"/>
</dbReference>
<comment type="function">
    <text evidence="9">Efflux transporter for a variety of amphiphilic cationic compounds, including antibiotics.</text>
</comment>
<comment type="subcellular location">
    <subcellularLocation>
        <location evidence="1">Cell membrane</location>
        <topology evidence="1">Multi-pass membrane protein</topology>
    </subcellularLocation>
</comment>
<dbReference type="InterPro" id="IPR003593">
    <property type="entry name" value="AAA+_ATPase"/>
</dbReference>
<dbReference type="OrthoDB" id="9770415at2"/>
<dbReference type="Proteomes" id="UP000449209">
    <property type="component" value="Unassembled WGS sequence"/>
</dbReference>
<dbReference type="InterPro" id="IPR011527">
    <property type="entry name" value="ABC1_TM_dom"/>
</dbReference>
<dbReference type="InterPro" id="IPR003439">
    <property type="entry name" value="ABC_transporter-like_ATP-bd"/>
</dbReference>
<dbReference type="PROSITE" id="PS50929">
    <property type="entry name" value="ABC_TM1F"/>
    <property type="match status" value="1"/>
</dbReference>
<dbReference type="PANTHER" id="PTHR43394">
    <property type="entry name" value="ATP-DEPENDENT PERMEASE MDL1, MITOCHONDRIAL"/>
    <property type="match status" value="1"/>
</dbReference>
<gene>
    <name evidence="15" type="ORF">GB993_09835</name>
</gene>
<evidence type="ECO:0000256" key="9">
    <source>
        <dbReference type="ARBA" id="ARBA00059943"/>
    </source>
</evidence>
<evidence type="ECO:0000256" key="8">
    <source>
        <dbReference type="ARBA" id="ARBA00034018"/>
    </source>
</evidence>
<dbReference type="Gene3D" id="1.20.1560.10">
    <property type="entry name" value="ABC transporter type 1, transmembrane domain"/>
    <property type="match status" value="1"/>
</dbReference>
<feature type="transmembrane region" description="Helical" evidence="12">
    <location>
        <begin position="154"/>
        <end position="171"/>
    </location>
</feature>
<evidence type="ECO:0000256" key="4">
    <source>
        <dbReference type="ARBA" id="ARBA00022741"/>
    </source>
</evidence>
<dbReference type="GO" id="GO:0005524">
    <property type="term" value="F:ATP binding"/>
    <property type="evidence" value="ECO:0007669"/>
    <property type="project" value="UniProtKB-KW"/>
</dbReference>
<dbReference type="PROSITE" id="PS00211">
    <property type="entry name" value="ABC_TRANSPORTER_1"/>
    <property type="match status" value="1"/>
</dbReference>
<dbReference type="InterPro" id="IPR039421">
    <property type="entry name" value="Type_1_exporter"/>
</dbReference>
<feature type="transmembrane region" description="Helical" evidence="12">
    <location>
        <begin position="177"/>
        <end position="194"/>
    </location>
</feature>
<feature type="transmembrane region" description="Helical" evidence="12">
    <location>
        <begin position="36"/>
        <end position="56"/>
    </location>
</feature>
<organism evidence="15 16">
    <name type="scientific">Furfurilactobacillus milii</name>
    <dbReference type="NCBI Taxonomy" id="2888272"/>
    <lineage>
        <taxon>Bacteria</taxon>
        <taxon>Bacillati</taxon>
        <taxon>Bacillota</taxon>
        <taxon>Bacilli</taxon>
        <taxon>Lactobacillales</taxon>
        <taxon>Lactobacillaceae</taxon>
        <taxon>Furfurilactobacillus</taxon>
    </lineage>
</organism>